<feature type="domain" description="Protein kinase" evidence="12">
    <location>
        <begin position="268"/>
        <end position="562"/>
    </location>
</feature>
<dbReference type="SUPFAM" id="SSF56112">
    <property type="entry name" value="Protein kinase-like (PK-like)"/>
    <property type="match status" value="1"/>
</dbReference>
<evidence type="ECO:0000256" key="1">
    <source>
        <dbReference type="ARBA" id="ARBA00012513"/>
    </source>
</evidence>
<dbReference type="SMART" id="SM00220">
    <property type="entry name" value="S_TKc"/>
    <property type="match status" value="1"/>
</dbReference>
<feature type="compositionally biased region" description="Basic and acidic residues" evidence="11">
    <location>
        <begin position="903"/>
        <end position="913"/>
    </location>
</feature>
<dbReference type="InterPro" id="IPR000719">
    <property type="entry name" value="Prot_kinase_dom"/>
</dbReference>
<feature type="compositionally biased region" description="Low complexity" evidence="11">
    <location>
        <begin position="845"/>
        <end position="855"/>
    </location>
</feature>
<evidence type="ECO:0000256" key="2">
    <source>
        <dbReference type="ARBA" id="ARBA00022527"/>
    </source>
</evidence>
<dbReference type="GO" id="GO:0004674">
    <property type="term" value="F:protein serine/threonine kinase activity"/>
    <property type="evidence" value="ECO:0007669"/>
    <property type="project" value="UniProtKB-KW"/>
</dbReference>
<dbReference type="GO" id="GO:0005524">
    <property type="term" value="F:ATP binding"/>
    <property type="evidence" value="ECO:0007669"/>
    <property type="project" value="UniProtKB-UniRule"/>
</dbReference>
<keyword evidence="3" id="KW-0597">Phosphoprotein</keyword>
<keyword evidence="4" id="KW-0808">Transferase</keyword>
<feature type="compositionally biased region" description="Low complexity" evidence="11">
    <location>
        <begin position="1048"/>
        <end position="1066"/>
    </location>
</feature>
<dbReference type="EC" id="2.7.11.1" evidence="1"/>
<accession>A0AAJ0DG91</accession>
<keyword evidence="5 10" id="KW-0547">Nucleotide-binding</keyword>
<dbReference type="AlphaFoldDB" id="A0AAJ0DG91"/>
<keyword evidence="2" id="KW-0723">Serine/threonine-protein kinase</keyword>
<evidence type="ECO:0000256" key="6">
    <source>
        <dbReference type="ARBA" id="ARBA00022777"/>
    </source>
</evidence>
<evidence type="ECO:0000256" key="5">
    <source>
        <dbReference type="ARBA" id="ARBA00022741"/>
    </source>
</evidence>
<organism evidence="13 14">
    <name type="scientific">Extremus antarcticus</name>
    <dbReference type="NCBI Taxonomy" id="702011"/>
    <lineage>
        <taxon>Eukaryota</taxon>
        <taxon>Fungi</taxon>
        <taxon>Dikarya</taxon>
        <taxon>Ascomycota</taxon>
        <taxon>Pezizomycotina</taxon>
        <taxon>Dothideomycetes</taxon>
        <taxon>Dothideomycetidae</taxon>
        <taxon>Mycosphaerellales</taxon>
        <taxon>Extremaceae</taxon>
        <taxon>Extremus</taxon>
    </lineage>
</organism>
<dbReference type="InterPro" id="IPR017441">
    <property type="entry name" value="Protein_kinase_ATP_BS"/>
</dbReference>
<feature type="compositionally biased region" description="Polar residues" evidence="11">
    <location>
        <begin position="963"/>
        <end position="974"/>
    </location>
</feature>
<keyword evidence="14" id="KW-1185">Reference proteome</keyword>
<feature type="compositionally biased region" description="Basic and acidic residues" evidence="11">
    <location>
        <begin position="244"/>
        <end position="258"/>
    </location>
</feature>
<gene>
    <name evidence="13" type="ORF">LTR09_009066</name>
</gene>
<evidence type="ECO:0000256" key="4">
    <source>
        <dbReference type="ARBA" id="ARBA00022679"/>
    </source>
</evidence>
<dbReference type="Gene3D" id="1.10.510.10">
    <property type="entry name" value="Transferase(Phosphotransferase) domain 1"/>
    <property type="match status" value="1"/>
</dbReference>
<comment type="catalytic activity">
    <reaction evidence="9">
        <text>L-seryl-[protein] + ATP = O-phospho-L-seryl-[protein] + ADP + H(+)</text>
        <dbReference type="Rhea" id="RHEA:17989"/>
        <dbReference type="Rhea" id="RHEA-COMP:9863"/>
        <dbReference type="Rhea" id="RHEA-COMP:11604"/>
        <dbReference type="ChEBI" id="CHEBI:15378"/>
        <dbReference type="ChEBI" id="CHEBI:29999"/>
        <dbReference type="ChEBI" id="CHEBI:30616"/>
        <dbReference type="ChEBI" id="CHEBI:83421"/>
        <dbReference type="ChEBI" id="CHEBI:456216"/>
        <dbReference type="EC" id="2.7.11.1"/>
    </reaction>
</comment>
<feature type="compositionally biased region" description="Basic and acidic residues" evidence="11">
    <location>
        <begin position="1152"/>
        <end position="1166"/>
    </location>
</feature>
<reference evidence="13" key="1">
    <citation type="submission" date="2023-04" db="EMBL/GenBank/DDBJ databases">
        <title>Black Yeasts Isolated from many extreme environments.</title>
        <authorList>
            <person name="Coleine C."/>
            <person name="Stajich J.E."/>
            <person name="Selbmann L."/>
        </authorList>
    </citation>
    <scope>NUCLEOTIDE SEQUENCE</scope>
    <source>
        <strain evidence="13">CCFEE 5312</strain>
    </source>
</reference>
<keyword evidence="6" id="KW-0418">Kinase</keyword>
<feature type="compositionally biased region" description="Polar residues" evidence="11">
    <location>
        <begin position="731"/>
        <end position="750"/>
    </location>
</feature>
<evidence type="ECO:0000256" key="8">
    <source>
        <dbReference type="ARBA" id="ARBA00047899"/>
    </source>
</evidence>
<keyword evidence="7 10" id="KW-0067">ATP-binding</keyword>
<evidence type="ECO:0000256" key="10">
    <source>
        <dbReference type="PROSITE-ProRule" id="PRU10141"/>
    </source>
</evidence>
<dbReference type="InterPro" id="IPR011009">
    <property type="entry name" value="Kinase-like_dom_sf"/>
</dbReference>
<feature type="region of interest" description="Disordered" evidence="11">
    <location>
        <begin position="238"/>
        <end position="258"/>
    </location>
</feature>
<feature type="compositionally biased region" description="Polar residues" evidence="11">
    <location>
        <begin position="921"/>
        <end position="948"/>
    </location>
</feature>
<feature type="region of interest" description="Disordered" evidence="11">
    <location>
        <begin position="593"/>
        <end position="1076"/>
    </location>
</feature>
<name>A0AAJ0DG91_9PEZI</name>
<feature type="compositionally biased region" description="Polar residues" evidence="11">
    <location>
        <begin position="877"/>
        <end position="891"/>
    </location>
</feature>
<evidence type="ECO:0000256" key="7">
    <source>
        <dbReference type="ARBA" id="ARBA00022840"/>
    </source>
</evidence>
<feature type="region of interest" description="Disordered" evidence="11">
    <location>
        <begin position="1"/>
        <end position="192"/>
    </location>
</feature>
<evidence type="ECO:0000313" key="13">
    <source>
        <dbReference type="EMBL" id="KAK3049644.1"/>
    </source>
</evidence>
<dbReference type="FunFam" id="3.30.200.20:FF:000042">
    <property type="entry name" value="Aurora kinase A"/>
    <property type="match status" value="1"/>
</dbReference>
<feature type="compositionally biased region" description="Basic and acidic residues" evidence="11">
    <location>
        <begin position="627"/>
        <end position="636"/>
    </location>
</feature>
<dbReference type="PROSITE" id="PS50011">
    <property type="entry name" value="PROTEIN_KINASE_DOM"/>
    <property type="match status" value="1"/>
</dbReference>
<feature type="binding site" evidence="10">
    <location>
        <position position="301"/>
    </location>
    <ligand>
        <name>ATP</name>
        <dbReference type="ChEBI" id="CHEBI:30616"/>
    </ligand>
</feature>
<sequence length="1166" mass="127919">MSSAAVQQHTTPQQYAQSPSSQHDRYNADQTYSPSRRPGNGNASAQNTPYQQSYSSPLSSAATTTTPRGPAMSDSSSPASPSAPMSSSTYQQFYPDSMAQGQATALPIRTSSQQPSNSATAASYDSRGYSSRSQQASTGYGSESERERSQRTQKSPQADPNSASRSSQQRSSRPAPHQSRSATAVGQLPMDTSLPRENSAIINRIVVDDPQADVARERARVAEAQPNQRGIEPAMVDETVSADPEQRRSRQEHLRQPAHRKEVKFGDYILGQTLGEGEFGKVKMGWKKDSTVQVAIKLIRKESLQSNSSRLPKIYREIGILRDLQHPNIVRLHEFVETERHMGIILEYASGGELFDYILNHRYLKDPAARRLFAQLVSGVGYLHKKGIVHRDLKLENLLLDRNKNIIITDFGFANTFNANDELSEEMEHNIGDKEYTKREGLDRTNDKGMRRGDLMQTSCGSPCYAAPELVVSDGLYTGRKVDVWSCGVILYAMLAGYLPFDDDPANPEGDNINLLYKYIVSTPLTFPEYVTPHARDLLRRILVPDPRRRADLFEVARHSWLSEYSHVVGFIGSSTKSDRDIASSALPQGEEAILGRSASVRDAQSRSPASAGGYMQKQPPSSADGEDARNKQQRDAKRRTVQLEYVAPKDSTARGETSPTGPTPMPIVPPGTGRTRARGDSQGPVEVPQTSVRDMAPQVPRKDVPSSSLAMPPPGRPGRDTRAASDSPAAFSSQGATPMSRPTTGNTLGSARLPSRGNSYSQPAIPASTNTNAQGHFSQPSSSGYMMSNPIQSSEQMQESGSRPISSQNLAQYQQQPQQLDQQAQRGHKRSSTLGSIGDRILGRSSSRRASQQQNPPNVLEKRERKYPPVSMRNAIPNSNDEATPRQSTESSRRPSFGFNRKPSETPSESKRSSRRFSFLPNSFSLNNFSKKDQSTSSYDTSNTSARPESKGGPAFGRGASRSPSMSTTNSTIPLYYDQDREAARNQRRSNLGPQSRDASSRDAQQSGRYEKALPPQPPRMTATPPFVPKKQYRDDGYGGNLLEPNQQQQGQQSQAQQSTLPSQQLGEPIERYWTPSEEVDQEAMMSGPYADEGYSTGYGQQQVGGGAGYDANAYARTEALPQGGSGVRAGGNRKFEVDRGHGGSTGAGRRVMDFFRRKGKDRSE</sequence>
<feature type="compositionally biased region" description="Polar residues" evidence="11">
    <location>
        <begin position="1"/>
        <end position="21"/>
    </location>
</feature>
<proteinExistence type="predicted"/>
<dbReference type="PROSITE" id="PS00107">
    <property type="entry name" value="PROTEIN_KINASE_ATP"/>
    <property type="match status" value="1"/>
</dbReference>
<feature type="compositionally biased region" description="Polar residues" evidence="11">
    <location>
        <begin position="757"/>
        <end position="808"/>
    </location>
</feature>
<dbReference type="GO" id="GO:0005737">
    <property type="term" value="C:cytoplasm"/>
    <property type="evidence" value="ECO:0007669"/>
    <property type="project" value="UniProtKB-ARBA"/>
</dbReference>
<feature type="compositionally biased region" description="Polar residues" evidence="11">
    <location>
        <begin position="89"/>
        <end position="141"/>
    </location>
</feature>
<evidence type="ECO:0000256" key="9">
    <source>
        <dbReference type="ARBA" id="ARBA00048679"/>
    </source>
</evidence>
<dbReference type="GO" id="GO:0035556">
    <property type="term" value="P:intracellular signal transduction"/>
    <property type="evidence" value="ECO:0007669"/>
    <property type="project" value="TreeGrafter"/>
</dbReference>
<protein>
    <recommendedName>
        <fullName evidence="1">non-specific serine/threonine protein kinase</fullName>
        <ecNumber evidence="1">2.7.11.1</ecNumber>
    </recommendedName>
</protein>
<evidence type="ECO:0000256" key="3">
    <source>
        <dbReference type="ARBA" id="ARBA00022553"/>
    </source>
</evidence>
<feature type="compositionally biased region" description="Low complexity" evidence="11">
    <location>
        <begin position="809"/>
        <end position="826"/>
    </location>
</feature>
<feature type="compositionally biased region" description="Polar residues" evidence="11">
    <location>
        <begin position="990"/>
        <end position="1009"/>
    </location>
</feature>
<comment type="catalytic activity">
    <reaction evidence="8">
        <text>L-threonyl-[protein] + ATP = O-phospho-L-threonyl-[protein] + ADP + H(+)</text>
        <dbReference type="Rhea" id="RHEA:46608"/>
        <dbReference type="Rhea" id="RHEA-COMP:11060"/>
        <dbReference type="Rhea" id="RHEA-COMP:11605"/>
        <dbReference type="ChEBI" id="CHEBI:15378"/>
        <dbReference type="ChEBI" id="CHEBI:30013"/>
        <dbReference type="ChEBI" id="CHEBI:30616"/>
        <dbReference type="ChEBI" id="CHEBI:61977"/>
        <dbReference type="ChEBI" id="CHEBI:456216"/>
        <dbReference type="EC" id="2.7.11.1"/>
    </reaction>
</comment>
<dbReference type="PANTHER" id="PTHR24346">
    <property type="entry name" value="MAP/MICROTUBULE AFFINITY-REGULATING KINASE"/>
    <property type="match status" value="1"/>
</dbReference>
<dbReference type="PANTHER" id="PTHR24346:SF110">
    <property type="entry name" value="NON-SPECIFIC SERINE_THREONINE PROTEIN KINASE"/>
    <property type="match status" value="1"/>
</dbReference>
<dbReference type="GO" id="GO:0045033">
    <property type="term" value="P:peroxisome inheritance"/>
    <property type="evidence" value="ECO:0007669"/>
    <property type="project" value="UniProtKB-ARBA"/>
</dbReference>
<dbReference type="Proteomes" id="UP001271007">
    <property type="component" value="Unassembled WGS sequence"/>
</dbReference>
<comment type="caution">
    <text evidence="13">The sequence shown here is derived from an EMBL/GenBank/DDBJ whole genome shotgun (WGS) entry which is preliminary data.</text>
</comment>
<dbReference type="FunFam" id="1.10.510.10:FF:000397">
    <property type="entry name" value="Serine/threonine-protein kinase KIN4"/>
    <property type="match status" value="1"/>
</dbReference>
<feature type="region of interest" description="Disordered" evidence="11">
    <location>
        <begin position="1123"/>
        <end position="1166"/>
    </location>
</feature>
<feature type="compositionally biased region" description="Low complexity" evidence="11">
    <location>
        <begin position="160"/>
        <end position="182"/>
    </location>
</feature>
<dbReference type="GO" id="GO:0000011">
    <property type="term" value="P:vacuole inheritance"/>
    <property type="evidence" value="ECO:0007669"/>
    <property type="project" value="UniProtKB-ARBA"/>
</dbReference>
<evidence type="ECO:0000259" key="12">
    <source>
        <dbReference type="PROSITE" id="PS50011"/>
    </source>
</evidence>
<evidence type="ECO:0000313" key="14">
    <source>
        <dbReference type="Proteomes" id="UP001271007"/>
    </source>
</evidence>
<dbReference type="Pfam" id="PF00069">
    <property type="entry name" value="Pkinase"/>
    <property type="match status" value="1"/>
</dbReference>
<dbReference type="PROSITE" id="PS00108">
    <property type="entry name" value="PROTEIN_KINASE_ST"/>
    <property type="match status" value="1"/>
</dbReference>
<evidence type="ECO:0000256" key="11">
    <source>
        <dbReference type="SAM" id="MobiDB-lite"/>
    </source>
</evidence>
<feature type="compositionally biased region" description="Low complexity" evidence="11">
    <location>
        <begin position="48"/>
        <end position="88"/>
    </location>
</feature>
<dbReference type="EMBL" id="JAWDJX010000038">
    <property type="protein sequence ID" value="KAK3049644.1"/>
    <property type="molecule type" value="Genomic_DNA"/>
</dbReference>
<dbReference type="InterPro" id="IPR008271">
    <property type="entry name" value="Ser/Thr_kinase_AS"/>
</dbReference>